<reference evidence="2" key="1">
    <citation type="submission" date="2025-08" db="UniProtKB">
        <authorList>
            <consortium name="RefSeq"/>
        </authorList>
    </citation>
    <scope>IDENTIFICATION</scope>
    <source>
        <strain evidence="2">Tuebingen</strain>
        <tissue evidence="2">Fibroblasts and whole tissue</tissue>
    </source>
</reference>
<name>A0AC58GV59_DANRE</name>
<protein>
    <submittedName>
        <fullName evidence="2">Rho GTPase-activating protein 12b isoform X32</fullName>
    </submittedName>
</protein>
<organism evidence="1 2">
    <name type="scientific">Danio rerio</name>
    <name type="common">Zebrafish</name>
    <name type="synonym">Brachydanio rerio</name>
    <dbReference type="NCBI Taxonomy" id="7955"/>
    <lineage>
        <taxon>Eukaryota</taxon>
        <taxon>Metazoa</taxon>
        <taxon>Chordata</taxon>
        <taxon>Craniata</taxon>
        <taxon>Vertebrata</taxon>
        <taxon>Euteleostomi</taxon>
        <taxon>Actinopterygii</taxon>
        <taxon>Neopterygii</taxon>
        <taxon>Teleostei</taxon>
        <taxon>Ostariophysi</taxon>
        <taxon>Cypriniformes</taxon>
        <taxon>Danionidae</taxon>
        <taxon>Danioninae</taxon>
        <taxon>Danio</taxon>
    </lineage>
</organism>
<gene>
    <name evidence="2" type="primary">arhgap12b</name>
    <name evidence="2" type="synonym">arhgap12</name>
    <name evidence="2" type="synonym">zgc:73239</name>
</gene>
<keyword evidence="1" id="KW-1185">Reference proteome</keyword>
<evidence type="ECO:0000313" key="2">
    <source>
        <dbReference type="RefSeq" id="XP_073773618.1"/>
    </source>
</evidence>
<dbReference type="Proteomes" id="UP000000437">
    <property type="component" value="Chromosome 12"/>
</dbReference>
<evidence type="ECO:0000313" key="1">
    <source>
        <dbReference type="Proteomes" id="UP000000437"/>
    </source>
</evidence>
<accession>A0AC58GV59</accession>
<proteinExistence type="predicted"/>
<dbReference type="RefSeq" id="XP_073773618.1">
    <property type="nucleotide sequence ID" value="XM_073917517.1"/>
</dbReference>
<sequence>MVPWTLRREYNLSPPISGEAPKSHSLERKQQEPIVLTKWRHSTYVLDISDKESVNAKPNSPESDSCPSSPKHPSTPSEKCGVLNVTKITEHGKKVRKNWASTWTVLQGSSLLFAKGQGSGTSWSYCHNGSFPELLLSLLSNWKRSIKPRPAVSYTHCRRARASSFGGNQSKPEFTVDLRGGSVEWASKEKSSKKHVIELKTRVGTELLIQSEIDSVINDWFRALSETINTHAWESDEAIEEDMPESPGSEKHDKEKDPRDSKKNRVKNSSMESSEQKKTRVKLKKFLTRRPTLQAVRDKGYIKDQVFGCSLTALCQREGTSVPNFVKMCIEHVENTGLNVDGLYRVSGNLAVIQKLRFAVNHDEKVNLDDSKWEDIHVTTGALKMLFRELPEPLFTYASFNDFVEAIKNSDYKQRVQSIKDLIKQLPKPNQETMKVLFKHLKRVIDHGEVNRMTTQSVAIVFGPTLLRPEIETGNMAVHMVYQNQIVELILLEYENIFGR</sequence>